<gene>
    <name evidence="3" type="ORF">EHT87_00055</name>
</gene>
<dbReference type="Pfam" id="PF01627">
    <property type="entry name" value="Hpt"/>
    <property type="match status" value="1"/>
</dbReference>
<name>A0A3P1CUU2_9BACT</name>
<feature type="modified residue" description="Phosphohistidine" evidence="1">
    <location>
        <position position="63"/>
    </location>
</feature>
<proteinExistence type="predicted"/>
<accession>A0A3P1CUU2</accession>
<dbReference type="GO" id="GO:0004672">
    <property type="term" value="F:protein kinase activity"/>
    <property type="evidence" value="ECO:0007669"/>
    <property type="project" value="UniProtKB-ARBA"/>
</dbReference>
<dbReference type="PROSITE" id="PS50894">
    <property type="entry name" value="HPT"/>
    <property type="match status" value="1"/>
</dbReference>
<keyword evidence="4" id="KW-1185">Reference proteome</keyword>
<dbReference type="Proteomes" id="UP000274271">
    <property type="component" value="Unassembled WGS sequence"/>
</dbReference>
<dbReference type="GO" id="GO:0000160">
    <property type="term" value="P:phosphorelay signal transduction system"/>
    <property type="evidence" value="ECO:0007669"/>
    <property type="project" value="InterPro"/>
</dbReference>
<dbReference type="InterPro" id="IPR008207">
    <property type="entry name" value="Sig_transdc_His_kin_Hpt_dom"/>
</dbReference>
<dbReference type="RefSeq" id="WP_124902623.1">
    <property type="nucleotide sequence ID" value="NZ_RQJP01000001.1"/>
</dbReference>
<protein>
    <submittedName>
        <fullName evidence="3">Hpt domain-containing protein</fullName>
    </submittedName>
</protein>
<dbReference type="EMBL" id="RQJP01000001">
    <property type="protein sequence ID" value="RRB16724.1"/>
    <property type="molecule type" value="Genomic_DNA"/>
</dbReference>
<evidence type="ECO:0000259" key="2">
    <source>
        <dbReference type="PROSITE" id="PS50894"/>
    </source>
</evidence>
<dbReference type="InterPro" id="IPR036641">
    <property type="entry name" value="HPT_dom_sf"/>
</dbReference>
<evidence type="ECO:0000313" key="3">
    <source>
        <dbReference type="EMBL" id="RRB16724.1"/>
    </source>
</evidence>
<evidence type="ECO:0000313" key="4">
    <source>
        <dbReference type="Proteomes" id="UP000274271"/>
    </source>
</evidence>
<dbReference type="AlphaFoldDB" id="A0A3P1CUU2"/>
<organism evidence="3 4">
    <name type="scientific">Larkinella knui</name>
    <dbReference type="NCBI Taxonomy" id="2025310"/>
    <lineage>
        <taxon>Bacteria</taxon>
        <taxon>Pseudomonadati</taxon>
        <taxon>Bacteroidota</taxon>
        <taxon>Cytophagia</taxon>
        <taxon>Cytophagales</taxon>
        <taxon>Spirosomataceae</taxon>
        <taxon>Larkinella</taxon>
    </lineage>
</organism>
<evidence type="ECO:0000256" key="1">
    <source>
        <dbReference type="PROSITE-ProRule" id="PRU00110"/>
    </source>
</evidence>
<dbReference type="OrthoDB" id="956928at2"/>
<dbReference type="SUPFAM" id="SSF47226">
    <property type="entry name" value="Histidine-containing phosphotransfer domain, HPT domain"/>
    <property type="match status" value="1"/>
</dbReference>
<reference evidence="3 4" key="1">
    <citation type="submission" date="2018-11" db="EMBL/GenBank/DDBJ databases">
        <authorList>
            <person name="Zhou Z."/>
            <person name="Wang G."/>
        </authorList>
    </citation>
    <scope>NUCLEOTIDE SEQUENCE [LARGE SCALE GENOMIC DNA]</scope>
    <source>
        <strain evidence="3 4">KCTC42998</strain>
    </source>
</reference>
<sequence length="124" mass="14529">MPHSPDHLTEQLDRDRLLQLYEDDTDMLITSIETFLEEVLPTFQELERLIESQDWTAVTGRTHQLRPWLGMVGLTRLESKLCEIEELAKKDPNHTTVMNSYHNFNTDLARMVPVLKSELHELTK</sequence>
<feature type="domain" description="HPt" evidence="2">
    <location>
        <begin position="24"/>
        <end position="124"/>
    </location>
</feature>
<comment type="caution">
    <text evidence="3">The sequence shown here is derived from an EMBL/GenBank/DDBJ whole genome shotgun (WGS) entry which is preliminary data.</text>
</comment>
<keyword evidence="1" id="KW-0597">Phosphoprotein</keyword>
<dbReference type="Gene3D" id="1.20.120.160">
    <property type="entry name" value="HPT domain"/>
    <property type="match status" value="1"/>
</dbReference>